<gene>
    <name evidence="2" type="ORF">OFUS_LOCUS26500</name>
</gene>
<dbReference type="EMBL" id="CAIIXF020000142">
    <property type="protein sequence ID" value="CAH1802858.1"/>
    <property type="molecule type" value="Genomic_DNA"/>
</dbReference>
<evidence type="ECO:0000313" key="2">
    <source>
        <dbReference type="EMBL" id="CAH1802858.1"/>
    </source>
</evidence>
<feature type="region of interest" description="Disordered" evidence="1">
    <location>
        <begin position="611"/>
        <end position="665"/>
    </location>
</feature>
<feature type="compositionally biased region" description="Polar residues" evidence="1">
    <location>
        <begin position="394"/>
        <end position="428"/>
    </location>
</feature>
<dbReference type="OrthoDB" id="2414538at2759"/>
<reference evidence="2" key="1">
    <citation type="submission" date="2022-03" db="EMBL/GenBank/DDBJ databases">
        <authorList>
            <person name="Martin C."/>
        </authorList>
    </citation>
    <scope>NUCLEOTIDE SEQUENCE</scope>
</reference>
<proteinExistence type="predicted"/>
<evidence type="ECO:0000256" key="1">
    <source>
        <dbReference type="SAM" id="MobiDB-lite"/>
    </source>
</evidence>
<feature type="non-terminal residue" evidence="2">
    <location>
        <position position="790"/>
    </location>
</feature>
<dbReference type="Proteomes" id="UP000749559">
    <property type="component" value="Unassembled WGS sequence"/>
</dbReference>
<evidence type="ECO:0000313" key="3">
    <source>
        <dbReference type="Proteomes" id="UP000749559"/>
    </source>
</evidence>
<comment type="caution">
    <text evidence="2">The sequence shown here is derived from an EMBL/GenBank/DDBJ whole genome shotgun (WGS) entry which is preliminary data.</text>
</comment>
<sequence>QPHQYSPHNLPPRGLNRQTRGLHMPPPGSQFDPQGLNRHPSTFPTPSDGLTRHPPMQHRGPNMGSYPPRMTPHQHQFPGAGVPHSGRFQQRPPYRGSLHPLPQTRMIHSDMRQTAPKMQKSNGERTKHHAHAPSEVQGVLGQQEVLQRPSGLKGKTRQRGGGPSRKAQQSATQRRKKSASSIIHPVPMPRFDLMALAKEINSDIIPKDDLIEVVKRFQWTSNLQMSPTTHNLFSDVIEQQSSRKLSTSQQNSAFKFSPIRLIDTLEGMYCLKDNIFFKIPDDVAVRWRVLAINEKAKTLEGDNSDQMRLQLNPELRSLDHQKKAVLDGNQGGSLKTITQAPIIDKAQSVNLVSPDYMYSGNSQPLNNGNITQNKNRRTSLEDMFIESPTVNASLTPQFFPMNPTQNSHEISQSQTQSEASSKTYQSVGSKDHMPKLRNLLMLKASDKTTSSDVLSPTMRAITITPMLPPPSRANVTEGLGAYHIPEMRYIEPFASDSADLPNRPMEVGGRLLKVPSLLVHELKDFDSSHFQNDGIKNWRTIIALDLASDNDQISSSFNIVDEVLNNKELKRGILTNKPIIIAPCMIPPKFDKVKRWHDDTTKKILDNIKSKEAKREKLNPDAKDTCMEDKKSKESISLAKQSQDESFENETNKSYIEEEIQDENTEACQEKTLDNLDESYNFIPNTPKISKSSVSQFPAMRTIKRTKSRDSKGSEDSDNQDILSPSPDNTKRIKWDSTLRTPMLRPRSITMETPSDSKDPITPVSILRKRSTSTETPSEGRKSPDSLQSR</sequence>
<feature type="region of interest" description="Disordered" evidence="1">
    <location>
        <begin position="684"/>
        <end position="790"/>
    </location>
</feature>
<keyword evidence="3" id="KW-1185">Reference proteome</keyword>
<feature type="compositionally biased region" description="Basic and acidic residues" evidence="1">
    <location>
        <begin position="611"/>
        <end position="634"/>
    </location>
</feature>
<accession>A0A8S4Q8M3</accession>
<protein>
    <submittedName>
        <fullName evidence="2">Uncharacterized protein</fullName>
    </submittedName>
</protein>
<feature type="region of interest" description="Disordered" evidence="1">
    <location>
        <begin position="1"/>
        <end position="182"/>
    </location>
</feature>
<name>A0A8S4Q8M3_OWEFU</name>
<feature type="compositionally biased region" description="Polar residues" evidence="1">
    <location>
        <begin position="684"/>
        <end position="696"/>
    </location>
</feature>
<feature type="compositionally biased region" description="Low complexity" evidence="1">
    <location>
        <begin position="135"/>
        <end position="147"/>
    </location>
</feature>
<dbReference type="AlphaFoldDB" id="A0A8S4Q8M3"/>
<feature type="non-terminal residue" evidence="2">
    <location>
        <position position="1"/>
    </location>
</feature>
<feature type="region of interest" description="Disordered" evidence="1">
    <location>
        <begin position="394"/>
        <end position="430"/>
    </location>
</feature>
<organism evidence="2 3">
    <name type="scientific">Owenia fusiformis</name>
    <name type="common">Polychaete worm</name>
    <dbReference type="NCBI Taxonomy" id="6347"/>
    <lineage>
        <taxon>Eukaryota</taxon>
        <taxon>Metazoa</taxon>
        <taxon>Spiralia</taxon>
        <taxon>Lophotrochozoa</taxon>
        <taxon>Annelida</taxon>
        <taxon>Polychaeta</taxon>
        <taxon>Sedentaria</taxon>
        <taxon>Canalipalpata</taxon>
        <taxon>Sabellida</taxon>
        <taxon>Oweniida</taxon>
        <taxon>Oweniidae</taxon>
        <taxon>Owenia</taxon>
    </lineage>
</organism>